<dbReference type="InterPro" id="IPR027417">
    <property type="entry name" value="P-loop_NTPase"/>
</dbReference>
<dbReference type="EMBL" id="UINC01023225">
    <property type="protein sequence ID" value="SVA94462.1"/>
    <property type="molecule type" value="Genomic_DNA"/>
</dbReference>
<accession>A0A382A000</accession>
<organism evidence="1">
    <name type="scientific">marine metagenome</name>
    <dbReference type="NCBI Taxonomy" id="408172"/>
    <lineage>
        <taxon>unclassified sequences</taxon>
        <taxon>metagenomes</taxon>
        <taxon>ecological metagenomes</taxon>
    </lineage>
</organism>
<proteinExistence type="predicted"/>
<reference evidence="1" key="1">
    <citation type="submission" date="2018-05" db="EMBL/GenBank/DDBJ databases">
        <authorList>
            <person name="Lanie J.A."/>
            <person name="Ng W.-L."/>
            <person name="Kazmierczak K.M."/>
            <person name="Andrzejewski T.M."/>
            <person name="Davidsen T.M."/>
            <person name="Wayne K.J."/>
            <person name="Tettelin H."/>
            <person name="Glass J.I."/>
            <person name="Rusch D."/>
            <person name="Podicherti R."/>
            <person name="Tsui H.-C.T."/>
            <person name="Winkler M.E."/>
        </authorList>
    </citation>
    <scope>NUCLEOTIDE SEQUENCE</scope>
</reference>
<evidence type="ECO:0008006" key="2">
    <source>
        <dbReference type="Google" id="ProtNLM"/>
    </source>
</evidence>
<dbReference type="InterPro" id="IPR052736">
    <property type="entry name" value="Stf3_sulfotransferase"/>
</dbReference>
<feature type="non-terminal residue" evidence="1">
    <location>
        <position position="290"/>
    </location>
</feature>
<dbReference type="PANTHER" id="PTHR36451:SF1">
    <property type="entry name" value="OMEGA-HYDROXY-BETA-DIHYDROMENAQUINONE-9 SULFOTRANSFERASE STF3"/>
    <property type="match status" value="1"/>
</dbReference>
<dbReference type="Gene3D" id="3.40.50.300">
    <property type="entry name" value="P-loop containing nucleotide triphosphate hydrolases"/>
    <property type="match status" value="1"/>
</dbReference>
<gene>
    <name evidence="1" type="ORF">METZ01_LOCUS147316</name>
</gene>
<dbReference type="Pfam" id="PF13469">
    <property type="entry name" value="Sulfotransfer_3"/>
    <property type="match status" value="1"/>
</dbReference>
<name>A0A382A000_9ZZZZ</name>
<evidence type="ECO:0000313" key="1">
    <source>
        <dbReference type="EMBL" id="SVA94462.1"/>
    </source>
</evidence>
<dbReference type="AlphaFoldDB" id="A0A382A000"/>
<sequence>MQTTASLKKRPLSFSALNLAGSIFPSKPDLSEQYILDAARNSAGFDDWGSDSFLEGMRELLNSSIKEAKLHLFGRQFLQKGCIRAVKDRIRLQKAFQKNLEILNTPIEKPVFILGLPRTGTTFLQNLLFQNDHFRHLHYWEQVAVGPQPTHKNLKDNYIIKSSVSFVDNLKTIAPEFFIAHEINPYGPEECNGLMERNFTSIIYFMFRNIPSYMEWFQAHDMTETYDYHKQQLQFLGYHFRKKQWVLKAPVHLFFLKYLFKTYPDARIVHLHRDPLEVIPSMASLVVISR</sequence>
<dbReference type="PANTHER" id="PTHR36451">
    <property type="entry name" value="PAPS-DEPENDENT SULFOTRANSFERASE STF3"/>
    <property type="match status" value="1"/>
</dbReference>
<dbReference type="SUPFAM" id="SSF52540">
    <property type="entry name" value="P-loop containing nucleoside triphosphate hydrolases"/>
    <property type="match status" value="1"/>
</dbReference>
<protein>
    <recommendedName>
        <fullName evidence="2">Sulfotransferase domain-containing protein</fullName>
    </recommendedName>
</protein>